<name>A0A9X3BTQ1_9MYCO</name>
<evidence type="ECO:0000313" key="7">
    <source>
        <dbReference type="Proteomes" id="UP001140293"/>
    </source>
</evidence>
<evidence type="ECO:0000256" key="3">
    <source>
        <dbReference type="ARBA" id="ARBA00023125"/>
    </source>
</evidence>
<keyword evidence="1" id="KW-0678">Repressor</keyword>
<gene>
    <name evidence="6" type="ORF">H7I41_01640</name>
</gene>
<keyword evidence="7" id="KW-1185">Reference proteome</keyword>
<dbReference type="Proteomes" id="UP001140293">
    <property type="component" value="Unassembled WGS sequence"/>
</dbReference>
<dbReference type="AlphaFoldDB" id="A0A9X3BTQ1"/>
<dbReference type="Gene3D" id="3.40.50.2300">
    <property type="match status" value="2"/>
</dbReference>
<evidence type="ECO:0000256" key="4">
    <source>
        <dbReference type="ARBA" id="ARBA00023163"/>
    </source>
</evidence>
<dbReference type="InterPro" id="IPR046335">
    <property type="entry name" value="LacI/GalR-like_sensor"/>
</dbReference>
<accession>A0A9X3BTQ1</accession>
<sequence>MASNGVTIRDVAARAGVSLGTASRVLSGHPATSPGARSRVTEAAAALGYRPNAQARSLRSTRTHTIGLLVSDVRNPFFADVAHAAEQAALDADYVTLLGNANEDVDQQDRYLETFLTQRVDGVVITPQGRGSGSLDTLIDSGMPIVFADRTVEGLDVPSVTTDSRPGLDEAIAHLAARGHTRIAFIGGPQSISTGRDRHDAFLEAMPAHGLEAAGELIAFGDFREASGTEAAERLLAVPDRPTALLAADNLMAVGALAAVRSHGLTIGADIDLIAFDDTEWFPFLDPPMSVIAHDPGAIGRHAVTLLLRVIGGDTPESVVLPTKFVDRTRAAGSSHG</sequence>
<feature type="domain" description="HTH lacI-type" evidence="5">
    <location>
        <begin position="6"/>
        <end position="60"/>
    </location>
</feature>
<evidence type="ECO:0000256" key="1">
    <source>
        <dbReference type="ARBA" id="ARBA00022491"/>
    </source>
</evidence>
<evidence type="ECO:0000256" key="2">
    <source>
        <dbReference type="ARBA" id="ARBA00023015"/>
    </source>
</evidence>
<dbReference type="PANTHER" id="PTHR30146">
    <property type="entry name" value="LACI-RELATED TRANSCRIPTIONAL REPRESSOR"/>
    <property type="match status" value="1"/>
</dbReference>
<dbReference type="Pfam" id="PF00356">
    <property type="entry name" value="LacI"/>
    <property type="match status" value="1"/>
</dbReference>
<proteinExistence type="predicted"/>
<dbReference type="Gene3D" id="1.10.260.40">
    <property type="entry name" value="lambda repressor-like DNA-binding domains"/>
    <property type="match status" value="1"/>
</dbReference>
<evidence type="ECO:0000259" key="5">
    <source>
        <dbReference type="PROSITE" id="PS50932"/>
    </source>
</evidence>
<organism evidence="6 7">
    <name type="scientific">[Mycobacterium] manitobense</name>
    <dbReference type="NCBI Taxonomy" id="190147"/>
    <lineage>
        <taxon>Bacteria</taxon>
        <taxon>Bacillati</taxon>
        <taxon>Actinomycetota</taxon>
        <taxon>Actinomycetes</taxon>
        <taxon>Mycobacteriales</taxon>
        <taxon>Mycobacteriaceae</taxon>
        <taxon>Mycolicibacterium</taxon>
    </lineage>
</organism>
<dbReference type="InterPro" id="IPR028082">
    <property type="entry name" value="Peripla_BP_I"/>
</dbReference>
<dbReference type="GO" id="GO:0003700">
    <property type="term" value="F:DNA-binding transcription factor activity"/>
    <property type="evidence" value="ECO:0007669"/>
    <property type="project" value="TreeGrafter"/>
</dbReference>
<reference evidence="6" key="2">
    <citation type="journal article" date="2022" name="BMC Genomics">
        <title>Comparative genome analysis of mycobacteria focusing on tRNA and non-coding RNA.</title>
        <authorList>
            <person name="Behra P.R.K."/>
            <person name="Pettersson B.M.F."/>
            <person name="Ramesh M."/>
            <person name="Das S."/>
            <person name="Dasgupta S."/>
            <person name="Kirsebom L.A."/>
        </authorList>
    </citation>
    <scope>NUCLEOTIDE SEQUENCE</scope>
    <source>
        <strain evidence="6">DSM 44615</strain>
    </source>
</reference>
<dbReference type="SUPFAM" id="SSF53822">
    <property type="entry name" value="Periplasmic binding protein-like I"/>
    <property type="match status" value="1"/>
</dbReference>
<dbReference type="InterPro" id="IPR000843">
    <property type="entry name" value="HTH_LacI"/>
</dbReference>
<reference evidence="6" key="1">
    <citation type="submission" date="2020-07" db="EMBL/GenBank/DDBJ databases">
        <authorList>
            <person name="Pettersson B.M.F."/>
            <person name="Behra P.R.K."/>
            <person name="Ramesh M."/>
            <person name="Das S."/>
            <person name="Dasgupta S."/>
            <person name="Kirsebom L.A."/>
        </authorList>
    </citation>
    <scope>NUCLEOTIDE SEQUENCE</scope>
    <source>
        <strain evidence="6">DSM 44615</strain>
    </source>
</reference>
<keyword evidence="2" id="KW-0805">Transcription regulation</keyword>
<protein>
    <submittedName>
        <fullName evidence="6">LacI family DNA-binding transcriptional regulator</fullName>
    </submittedName>
</protein>
<dbReference type="SMART" id="SM00354">
    <property type="entry name" value="HTH_LACI"/>
    <property type="match status" value="1"/>
</dbReference>
<keyword evidence="3 6" id="KW-0238">DNA-binding</keyword>
<dbReference type="CDD" id="cd06299">
    <property type="entry name" value="PBP1_LacI-like"/>
    <property type="match status" value="1"/>
</dbReference>
<keyword evidence="4" id="KW-0804">Transcription</keyword>
<dbReference type="GO" id="GO:0000976">
    <property type="term" value="F:transcription cis-regulatory region binding"/>
    <property type="evidence" value="ECO:0007669"/>
    <property type="project" value="TreeGrafter"/>
</dbReference>
<dbReference type="Pfam" id="PF13377">
    <property type="entry name" value="Peripla_BP_3"/>
    <property type="match status" value="1"/>
</dbReference>
<dbReference type="CDD" id="cd01392">
    <property type="entry name" value="HTH_LacI"/>
    <property type="match status" value="1"/>
</dbReference>
<dbReference type="PROSITE" id="PS00356">
    <property type="entry name" value="HTH_LACI_1"/>
    <property type="match status" value="1"/>
</dbReference>
<dbReference type="SUPFAM" id="SSF47413">
    <property type="entry name" value="lambda repressor-like DNA-binding domains"/>
    <property type="match status" value="1"/>
</dbReference>
<evidence type="ECO:0000313" key="6">
    <source>
        <dbReference type="EMBL" id="MCV7168616.1"/>
    </source>
</evidence>
<dbReference type="InterPro" id="IPR010982">
    <property type="entry name" value="Lambda_DNA-bd_dom_sf"/>
</dbReference>
<comment type="caution">
    <text evidence="6">The sequence shown here is derived from an EMBL/GenBank/DDBJ whole genome shotgun (WGS) entry which is preliminary data.</text>
</comment>
<dbReference type="PANTHER" id="PTHR30146:SF148">
    <property type="entry name" value="HTH-TYPE TRANSCRIPTIONAL REPRESSOR PURR-RELATED"/>
    <property type="match status" value="1"/>
</dbReference>
<dbReference type="EMBL" id="JACKSJ010000016">
    <property type="protein sequence ID" value="MCV7168616.1"/>
    <property type="molecule type" value="Genomic_DNA"/>
</dbReference>
<dbReference type="PROSITE" id="PS50932">
    <property type="entry name" value="HTH_LACI_2"/>
    <property type="match status" value="1"/>
</dbReference>